<dbReference type="GO" id="GO:0016491">
    <property type="term" value="F:oxidoreductase activity"/>
    <property type="evidence" value="ECO:0007669"/>
    <property type="project" value="UniProtKB-KW"/>
</dbReference>
<dbReference type="InterPro" id="IPR016171">
    <property type="entry name" value="Vanillyl_alc_oxidase_C-sub2"/>
</dbReference>
<keyword evidence="7" id="KW-1185">Reference proteome</keyword>
<evidence type="ECO:0000256" key="1">
    <source>
        <dbReference type="ARBA" id="ARBA00005466"/>
    </source>
</evidence>
<dbReference type="EMBL" id="LT629787">
    <property type="protein sequence ID" value="SDU06575.1"/>
    <property type="molecule type" value="Genomic_DNA"/>
</dbReference>
<evidence type="ECO:0000256" key="4">
    <source>
        <dbReference type="ARBA" id="ARBA00023002"/>
    </source>
</evidence>
<dbReference type="InterPro" id="IPR016166">
    <property type="entry name" value="FAD-bd_PCMH"/>
</dbReference>
<evidence type="ECO:0000313" key="7">
    <source>
        <dbReference type="Proteomes" id="UP000243924"/>
    </source>
</evidence>
<reference evidence="7" key="1">
    <citation type="submission" date="2016-10" db="EMBL/GenBank/DDBJ databases">
        <authorList>
            <person name="Varghese N."/>
            <person name="Submissions S."/>
        </authorList>
    </citation>
    <scope>NUCLEOTIDE SEQUENCE [LARGE SCALE GENOMIC DNA]</scope>
    <source>
        <strain evidence="7">CECT 8338</strain>
    </source>
</reference>
<dbReference type="RefSeq" id="WP_092385720.1">
    <property type="nucleotide sequence ID" value="NZ_LT629787.1"/>
</dbReference>
<dbReference type="GO" id="GO:0071949">
    <property type="term" value="F:FAD binding"/>
    <property type="evidence" value="ECO:0007669"/>
    <property type="project" value="InterPro"/>
</dbReference>
<dbReference type="PANTHER" id="PTHR13878:SF53">
    <property type="entry name" value="CYTOKININ DEHYDROGENASE 6"/>
    <property type="match status" value="1"/>
</dbReference>
<proteinExistence type="inferred from homology"/>
<accession>A0A1H2FGZ0</accession>
<dbReference type="SUPFAM" id="SSF55103">
    <property type="entry name" value="FAD-linked oxidases, C-terminal domain"/>
    <property type="match status" value="1"/>
</dbReference>
<dbReference type="InterPro" id="IPR016169">
    <property type="entry name" value="FAD-bd_PCMH_sub2"/>
</dbReference>
<evidence type="ECO:0000256" key="3">
    <source>
        <dbReference type="ARBA" id="ARBA00022827"/>
    </source>
</evidence>
<name>A0A1H2FGZ0_9GAMM</name>
<evidence type="ECO:0000259" key="5">
    <source>
        <dbReference type="PROSITE" id="PS51387"/>
    </source>
</evidence>
<dbReference type="SUPFAM" id="SSF56176">
    <property type="entry name" value="FAD-binding/transporter-associated domain-like"/>
    <property type="match status" value="1"/>
</dbReference>
<keyword evidence="3" id="KW-0274">FAD</keyword>
<dbReference type="PROSITE" id="PS51387">
    <property type="entry name" value="FAD_PCMH"/>
    <property type="match status" value="1"/>
</dbReference>
<gene>
    <name evidence="6" type="ORF">SAMN05216210_1550</name>
</gene>
<dbReference type="InterPro" id="IPR016167">
    <property type="entry name" value="FAD-bd_PCMH_sub1"/>
</dbReference>
<dbReference type="Gene3D" id="3.30.43.10">
    <property type="entry name" value="Uridine Diphospho-n-acetylenolpyruvylglucosamine Reductase, domain 2"/>
    <property type="match status" value="1"/>
</dbReference>
<protein>
    <submittedName>
        <fullName evidence="6">FAD/FMN-containing dehydrogenase</fullName>
    </submittedName>
</protein>
<comment type="similarity">
    <text evidence="1">Belongs to the oxygen-dependent FAD-linked oxidoreductase family.</text>
</comment>
<evidence type="ECO:0000256" key="2">
    <source>
        <dbReference type="ARBA" id="ARBA00022630"/>
    </source>
</evidence>
<keyword evidence="2" id="KW-0285">Flavoprotein</keyword>
<sequence length="474" mass="53164">MRPVPAGQTDDASRLNAVPVDELWAIPESPRDAEQELAALLNRARQDQLPVSISGARHSMGGHTIAPGGIVINMLPFRGMSLDEDGAVLTVQAGALWSDVIPFLDRHGRSVAIMQSDSSFSVGGSLSVNVHGWQANRPPISSSVKAFSLLMADGRIVRCSRKENSQLFNLVLGGYGLFGIILEAELWTVPNEWYEVSRYSMPAERFSRAYQEHVREDEAAEMAFGRLRVTESGFLEDMILTVYRTTDQKTDSLPPLTASNLDPLRRTVFRGSVGSDYGKRLRWTLETRLGEKLGGRFVARNQLLDTDVSLFTNRKEEQTDILHEYFVPSNQFAAFLVHARDIIPRHGLDLLNVTVRDVQQDTETFMSYADQDMLALVMLFSQARTEAGEESMRDMTRELIDASLDLGGRYYLPYRPHATLDQFLQAYPQATEFVALKRAHDPGELFTNQFYDKYLSHLNMAAEEAPVSNRESGH</sequence>
<dbReference type="Pfam" id="PF01565">
    <property type="entry name" value="FAD_binding_4"/>
    <property type="match status" value="1"/>
</dbReference>
<dbReference type="Gene3D" id="1.10.45.10">
    <property type="entry name" value="Vanillyl-alcohol Oxidase, Chain A, domain 4"/>
    <property type="match status" value="1"/>
</dbReference>
<dbReference type="InterPro" id="IPR050432">
    <property type="entry name" value="FAD-linked_Oxidoreductases_BP"/>
</dbReference>
<dbReference type="InterPro" id="IPR016164">
    <property type="entry name" value="FAD-linked_Oxase-like_C"/>
</dbReference>
<organism evidence="6 7">
    <name type="scientific">Halopseudomonas salegens</name>
    <dbReference type="NCBI Taxonomy" id="1434072"/>
    <lineage>
        <taxon>Bacteria</taxon>
        <taxon>Pseudomonadati</taxon>
        <taxon>Pseudomonadota</taxon>
        <taxon>Gammaproteobacteria</taxon>
        <taxon>Pseudomonadales</taxon>
        <taxon>Pseudomonadaceae</taxon>
        <taxon>Halopseudomonas</taxon>
    </lineage>
</organism>
<dbReference type="InterPro" id="IPR006094">
    <property type="entry name" value="Oxid_FAD_bind_N"/>
</dbReference>
<dbReference type="Gene3D" id="3.30.465.10">
    <property type="match status" value="1"/>
</dbReference>
<evidence type="ECO:0000313" key="6">
    <source>
        <dbReference type="EMBL" id="SDU06575.1"/>
    </source>
</evidence>
<dbReference type="AlphaFoldDB" id="A0A1H2FGZ0"/>
<dbReference type="PANTHER" id="PTHR13878">
    <property type="entry name" value="GULONOLACTONE OXIDASE"/>
    <property type="match status" value="1"/>
</dbReference>
<dbReference type="STRING" id="1434072.SAMN05216210_1550"/>
<dbReference type="Proteomes" id="UP000243924">
    <property type="component" value="Chromosome I"/>
</dbReference>
<keyword evidence="4" id="KW-0560">Oxidoreductase</keyword>
<dbReference type="InterPro" id="IPR036318">
    <property type="entry name" value="FAD-bd_PCMH-like_sf"/>
</dbReference>
<feature type="domain" description="FAD-binding PCMH-type" evidence="5">
    <location>
        <begin position="17"/>
        <end position="191"/>
    </location>
</feature>